<dbReference type="Proteomes" id="UP001164250">
    <property type="component" value="Chromosome 13"/>
</dbReference>
<protein>
    <submittedName>
        <fullName evidence="1">Uncharacterized protein</fullName>
    </submittedName>
</protein>
<name>A0ACC0ZZV4_9ROSI</name>
<proteinExistence type="predicted"/>
<dbReference type="EMBL" id="CM047909">
    <property type="protein sequence ID" value="KAJ0079567.1"/>
    <property type="molecule type" value="Genomic_DNA"/>
</dbReference>
<gene>
    <name evidence="1" type="ORF">Patl1_22979</name>
</gene>
<accession>A0ACC0ZZV4</accession>
<evidence type="ECO:0000313" key="2">
    <source>
        <dbReference type="Proteomes" id="UP001164250"/>
    </source>
</evidence>
<comment type="caution">
    <text evidence="1">The sequence shown here is derived from an EMBL/GenBank/DDBJ whole genome shotgun (WGS) entry which is preliminary data.</text>
</comment>
<organism evidence="1 2">
    <name type="scientific">Pistacia atlantica</name>
    <dbReference type="NCBI Taxonomy" id="434234"/>
    <lineage>
        <taxon>Eukaryota</taxon>
        <taxon>Viridiplantae</taxon>
        <taxon>Streptophyta</taxon>
        <taxon>Embryophyta</taxon>
        <taxon>Tracheophyta</taxon>
        <taxon>Spermatophyta</taxon>
        <taxon>Magnoliopsida</taxon>
        <taxon>eudicotyledons</taxon>
        <taxon>Gunneridae</taxon>
        <taxon>Pentapetalae</taxon>
        <taxon>rosids</taxon>
        <taxon>malvids</taxon>
        <taxon>Sapindales</taxon>
        <taxon>Anacardiaceae</taxon>
        <taxon>Pistacia</taxon>
    </lineage>
</organism>
<evidence type="ECO:0000313" key="1">
    <source>
        <dbReference type="EMBL" id="KAJ0079567.1"/>
    </source>
</evidence>
<sequence length="396" mass="44303">MTMELFFPGFKDLSTNLTLSQAAKIENDGILRLTNDSELLQGQAFYSLPIHFKNSTNGEVFSFSSSFALGIVSPYPKFCGHGMAFTISPSKELRGFPTQYLGLFNISNNGIASNHLFAVEFDTVQSPEFNQKNLSLSSGKPILAWIDYDASENLLNKGANLKVYKVSSIMLATDNFSSETKLGEGGFGPVYKGLLPDGQEVAIKRLSGRSKQGLVEFKNELIIVAKLQHTNLVRLLGFCIQGEEKILVYEYMPNKSLDTYVFDESKRKLFDWNKYFNVIEEIAHGLLYLHKYSRLRIIHRDLKASNILLDKNMNPKISDFGMAKVFTTTHSEANTNRVVGTRGYMAPEYAIGGIFSEKSDVFSFGVLILEIISGRRSNNNIFYDGQPLNLVAYVSS</sequence>
<keyword evidence="2" id="KW-1185">Reference proteome</keyword>
<reference evidence="2" key="1">
    <citation type="journal article" date="2023" name="G3 (Bethesda)">
        <title>Genome assembly and association tests identify interacting loci associated with vigor, precocity, and sex in interspecific pistachio rootstocks.</title>
        <authorList>
            <person name="Palmer W."/>
            <person name="Jacygrad E."/>
            <person name="Sagayaradj S."/>
            <person name="Cavanaugh K."/>
            <person name="Han R."/>
            <person name="Bertier L."/>
            <person name="Beede B."/>
            <person name="Kafkas S."/>
            <person name="Golino D."/>
            <person name="Preece J."/>
            <person name="Michelmore R."/>
        </authorList>
    </citation>
    <scope>NUCLEOTIDE SEQUENCE [LARGE SCALE GENOMIC DNA]</scope>
</reference>